<dbReference type="Gene3D" id="2.60.40.380">
    <property type="entry name" value="Purple acid phosphatase-like, N-terminal"/>
    <property type="match status" value="1"/>
</dbReference>
<evidence type="ECO:0000256" key="2">
    <source>
        <dbReference type="ARBA" id="ARBA00023180"/>
    </source>
</evidence>
<dbReference type="AlphaFoldDB" id="A0A9W3BPN6"/>
<feature type="domain" description="Purple acid phosphatase N-terminal" evidence="7">
    <location>
        <begin position="75"/>
        <end position="162"/>
    </location>
</feature>
<dbReference type="Proteomes" id="UP001165740">
    <property type="component" value="Chromosome 1"/>
</dbReference>
<evidence type="ECO:0000313" key="9">
    <source>
        <dbReference type="RefSeq" id="XP_055901328.1"/>
    </source>
</evidence>
<evidence type="ECO:0000256" key="3">
    <source>
        <dbReference type="RuleBase" id="RU361203"/>
    </source>
</evidence>
<dbReference type="PANTHER" id="PTHR45867:SF10">
    <property type="entry name" value="PURPLE ACID PHOSPHATASE"/>
    <property type="match status" value="1"/>
</dbReference>
<dbReference type="EC" id="3.1.3.2" evidence="3"/>
<dbReference type="OrthoDB" id="45007at2759"/>
<comment type="similarity">
    <text evidence="3">Belongs to the metallophosphoesterase superfamily. Purple acid phosphatase family.</text>
</comment>
<dbReference type="PANTHER" id="PTHR45867">
    <property type="entry name" value="PURPLE ACID PHOSPHATASE"/>
    <property type="match status" value="1"/>
</dbReference>
<evidence type="ECO:0000313" key="8">
    <source>
        <dbReference type="Proteomes" id="UP001165740"/>
    </source>
</evidence>
<name>A0A9W3BPN6_BIOGL</name>
<sequence>MHNCETNFLTDNNYYLFKVYVIKWQKNAEFEAMHCVFLCMLMSMILITHICNTEVSEEFMPFETATIQDQNSCKPQHVHISFGDSINEVNIVWSTFGFCVCLVRYGTDPWRYEFRADANHTYFTTLNSRGLKHLYRVNLKGLHSAARYYYQIENDESTAGPFYFQVPPEGKDWSPDFLIFGDLGIHADTINFLVNEALSGHYTALIHAGDLAYDMKDKEGLVGDYFMKEIEPMAAYIPYLTCPGNHEIDFGTFSHYRNRFSMPNTDWPIPIDKMWYSIDIGPVHVISYSSEVFFTNSGKHIEAQRRWLIENLRNANNNRKTTPWIIAFGHRPLYCSTKINDDCSLLSSEVRNGLEDIFTLLGVDLIIQAHEHNYERLWPLYQWNVLNYSYVNPDVPVQIITGAAGSIEGIDNFESYYHPNWSAFRLDSNAFNSYGRLLVVNHSHLFWEQRSINNHTTLDSIWIVKERPGPESTTVPVTSRTYHGTKITTSTYVIALSISLGILLAVILLLFILRQFFRARRIKLFLSQCRPEDSWPVPYSNFSSPEEEENL</sequence>
<dbReference type="GeneID" id="106052292"/>
<dbReference type="InterPro" id="IPR008963">
    <property type="entry name" value="Purple_acid_Pase-like_N"/>
</dbReference>
<feature type="domain" description="Calcineurin-like phosphoesterase" evidence="5">
    <location>
        <begin position="177"/>
        <end position="374"/>
    </location>
</feature>
<evidence type="ECO:0000259" key="6">
    <source>
        <dbReference type="Pfam" id="PF14008"/>
    </source>
</evidence>
<dbReference type="SUPFAM" id="SSF49363">
    <property type="entry name" value="Purple acid phosphatase, N-terminal domain"/>
    <property type="match status" value="1"/>
</dbReference>
<dbReference type="InterPro" id="IPR041792">
    <property type="entry name" value="MPP_PAP"/>
</dbReference>
<dbReference type="Pfam" id="PF14008">
    <property type="entry name" value="Metallophos_C"/>
    <property type="match status" value="1"/>
</dbReference>
<dbReference type="GO" id="GO:0046872">
    <property type="term" value="F:metal ion binding"/>
    <property type="evidence" value="ECO:0007669"/>
    <property type="project" value="InterPro"/>
</dbReference>
<reference evidence="9" key="1">
    <citation type="submission" date="2025-08" db="UniProtKB">
        <authorList>
            <consortium name="RefSeq"/>
        </authorList>
    </citation>
    <scope>IDENTIFICATION</scope>
</reference>
<dbReference type="InterPro" id="IPR025733">
    <property type="entry name" value="PAPs_C"/>
</dbReference>
<keyword evidence="4" id="KW-0472">Membrane</keyword>
<keyword evidence="8" id="KW-1185">Reference proteome</keyword>
<evidence type="ECO:0000259" key="5">
    <source>
        <dbReference type="Pfam" id="PF00149"/>
    </source>
</evidence>
<feature type="domain" description="Purple acid phosphatase C-terminal" evidence="6">
    <location>
        <begin position="396"/>
        <end position="460"/>
    </location>
</feature>
<protein>
    <recommendedName>
        <fullName evidence="3">Purple acid phosphatase</fullName>
        <ecNumber evidence="3">3.1.3.2</ecNumber>
    </recommendedName>
</protein>
<dbReference type="GO" id="GO:0003993">
    <property type="term" value="F:acid phosphatase activity"/>
    <property type="evidence" value="ECO:0007669"/>
    <property type="project" value="UniProtKB-EC"/>
</dbReference>
<keyword evidence="1" id="KW-0732">Signal</keyword>
<dbReference type="RefSeq" id="XP_055901328.1">
    <property type="nucleotide sequence ID" value="XM_056045353.1"/>
</dbReference>
<dbReference type="InterPro" id="IPR004843">
    <property type="entry name" value="Calcineurin-like_PHP"/>
</dbReference>
<accession>A0A9W3BPN6</accession>
<evidence type="ECO:0000256" key="4">
    <source>
        <dbReference type="SAM" id="Phobius"/>
    </source>
</evidence>
<keyword evidence="3" id="KW-0378">Hydrolase</keyword>
<comment type="catalytic activity">
    <reaction evidence="3">
        <text>a phosphate monoester + H2O = an alcohol + phosphate</text>
        <dbReference type="Rhea" id="RHEA:15017"/>
        <dbReference type="ChEBI" id="CHEBI:15377"/>
        <dbReference type="ChEBI" id="CHEBI:30879"/>
        <dbReference type="ChEBI" id="CHEBI:43474"/>
        <dbReference type="ChEBI" id="CHEBI:67140"/>
        <dbReference type="EC" id="3.1.3.2"/>
    </reaction>
</comment>
<proteinExistence type="inferred from homology"/>
<dbReference type="OMA" id="MFKSYLY"/>
<dbReference type="Pfam" id="PF16656">
    <property type="entry name" value="Pur_ac_phosph_N"/>
    <property type="match status" value="1"/>
</dbReference>
<organism evidence="8 9">
    <name type="scientific">Biomphalaria glabrata</name>
    <name type="common">Bloodfluke planorb</name>
    <name type="synonym">Freshwater snail</name>
    <dbReference type="NCBI Taxonomy" id="6526"/>
    <lineage>
        <taxon>Eukaryota</taxon>
        <taxon>Metazoa</taxon>
        <taxon>Spiralia</taxon>
        <taxon>Lophotrochozoa</taxon>
        <taxon>Mollusca</taxon>
        <taxon>Gastropoda</taxon>
        <taxon>Heterobranchia</taxon>
        <taxon>Euthyneura</taxon>
        <taxon>Panpulmonata</taxon>
        <taxon>Hygrophila</taxon>
        <taxon>Lymnaeoidea</taxon>
        <taxon>Planorbidae</taxon>
        <taxon>Biomphalaria</taxon>
    </lineage>
</organism>
<keyword evidence="4" id="KW-0812">Transmembrane</keyword>
<feature type="transmembrane region" description="Helical" evidence="4">
    <location>
        <begin position="492"/>
        <end position="513"/>
    </location>
</feature>
<dbReference type="InterPro" id="IPR029052">
    <property type="entry name" value="Metallo-depent_PP-like"/>
</dbReference>
<keyword evidence="2" id="KW-0325">Glycoprotein</keyword>
<dbReference type="Gene3D" id="3.60.21.10">
    <property type="match status" value="1"/>
</dbReference>
<dbReference type="SUPFAM" id="SSF56300">
    <property type="entry name" value="Metallo-dependent phosphatases"/>
    <property type="match status" value="1"/>
</dbReference>
<gene>
    <name evidence="9" type="primary">LOC106052292</name>
</gene>
<evidence type="ECO:0000256" key="1">
    <source>
        <dbReference type="ARBA" id="ARBA00022729"/>
    </source>
</evidence>
<dbReference type="CDD" id="cd00839">
    <property type="entry name" value="MPP_PAPs"/>
    <property type="match status" value="1"/>
</dbReference>
<dbReference type="InterPro" id="IPR015914">
    <property type="entry name" value="PAPs_N"/>
</dbReference>
<evidence type="ECO:0000259" key="7">
    <source>
        <dbReference type="Pfam" id="PF16656"/>
    </source>
</evidence>
<dbReference type="Pfam" id="PF00149">
    <property type="entry name" value="Metallophos"/>
    <property type="match status" value="1"/>
</dbReference>
<keyword evidence="4" id="KW-1133">Transmembrane helix</keyword>